<dbReference type="PRINTS" id="PR00038">
    <property type="entry name" value="HTHLUXR"/>
</dbReference>
<dbReference type="SMART" id="SM00421">
    <property type="entry name" value="HTH_LUXR"/>
    <property type="match status" value="1"/>
</dbReference>
<dbReference type="EMBL" id="LBIC01000003">
    <property type="protein sequence ID" value="KKW93001.1"/>
    <property type="molecule type" value="Genomic_DNA"/>
</dbReference>
<accession>A0A0M3AVS6</accession>
<feature type="domain" description="HTH luxR-type" evidence="1">
    <location>
        <begin position="150"/>
        <end position="207"/>
    </location>
</feature>
<keyword evidence="3" id="KW-1185">Reference proteome</keyword>
<dbReference type="PATRIC" id="fig|56193.3.peg.1861"/>
<dbReference type="CDD" id="cd06170">
    <property type="entry name" value="LuxR_C_like"/>
    <property type="match status" value="1"/>
</dbReference>
<evidence type="ECO:0000313" key="2">
    <source>
        <dbReference type="EMBL" id="KKW93001.1"/>
    </source>
</evidence>
<gene>
    <name evidence="2" type="ORF">YP76_08985</name>
</gene>
<sequence length="213" mass="23315">MSENGTVEGSIVDGVRKVGEVLSDGAILESAALSWLDGGSTARLILDRDFAILWANRAARKVLQARQGLEEREGILTFGQNAGSGALAVEAGKLRGEEMLIQSYGLGGDMSAVIVIRLLPGDRAGETLYGLELRWRDEADHIQYAGYRAYFGVTQAEDRVLRQLLKGLTAEKCAANLDISVDTVRSHIRQLYSKMSVSSREALFHVMMPFRVQ</sequence>
<dbReference type="GO" id="GO:0003677">
    <property type="term" value="F:DNA binding"/>
    <property type="evidence" value="ECO:0007669"/>
    <property type="project" value="InterPro"/>
</dbReference>
<protein>
    <recommendedName>
        <fullName evidence="1">HTH luxR-type domain-containing protein</fullName>
    </recommendedName>
</protein>
<dbReference type="SUPFAM" id="SSF46894">
    <property type="entry name" value="C-terminal effector domain of the bipartite response regulators"/>
    <property type="match status" value="1"/>
</dbReference>
<dbReference type="Pfam" id="PF00196">
    <property type="entry name" value="GerE"/>
    <property type="match status" value="1"/>
</dbReference>
<reference evidence="2 3" key="1">
    <citation type="submission" date="2015-04" db="EMBL/GenBank/DDBJ databases">
        <title>Genome sequence of aromatic hydrocarbons-degrading Sphingobium chungbukense DJ77.</title>
        <authorList>
            <person name="Kim Y.-C."/>
            <person name="Chae J.-C."/>
        </authorList>
    </citation>
    <scope>NUCLEOTIDE SEQUENCE [LARGE SCALE GENOMIC DNA]</scope>
    <source>
        <strain evidence="2 3">DJ77</strain>
    </source>
</reference>
<organism evidence="2 3">
    <name type="scientific">Sphingobium chungbukense</name>
    <dbReference type="NCBI Taxonomy" id="56193"/>
    <lineage>
        <taxon>Bacteria</taxon>
        <taxon>Pseudomonadati</taxon>
        <taxon>Pseudomonadota</taxon>
        <taxon>Alphaproteobacteria</taxon>
        <taxon>Sphingomonadales</taxon>
        <taxon>Sphingomonadaceae</taxon>
        <taxon>Sphingobium</taxon>
    </lineage>
</organism>
<dbReference type="STRING" id="56193.YP76_08985"/>
<dbReference type="Proteomes" id="UP000033874">
    <property type="component" value="Unassembled WGS sequence"/>
</dbReference>
<comment type="caution">
    <text evidence="2">The sequence shown here is derived from an EMBL/GenBank/DDBJ whole genome shotgun (WGS) entry which is preliminary data.</text>
</comment>
<dbReference type="Gene3D" id="1.10.10.10">
    <property type="entry name" value="Winged helix-like DNA-binding domain superfamily/Winged helix DNA-binding domain"/>
    <property type="match status" value="1"/>
</dbReference>
<dbReference type="InterPro" id="IPR036388">
    <property type="entry name" value="WH-like_DNA-bd_sf"/>
</dbReference>
<dbReference type="GO" id="GO:0006355">
    <property type="term" value="P:regulation of DNA-templated transcription"/>
    <property type="evidence" value="ECO:0007669"/>
    <property type="project" value="InterPro"/>
</dbReference>
<dbReference type="RefSeq" id="WP_046763210.1">
    <property type="nucleotide sequence ID" value="NZ_LBIC01000003.1"/>
</dbReference>
<dbReference type="InterPro" id="IPR016032">
    <property type="entry name" value="Sig_transdc_resp-reg_C-effctor"/>
</dbReference>
<name>A0A0M3AVS6_9SPHN</name>
<evidence type="ECO:0000313" key="3">
    <source>
        <dbReference type="Proteomes" id="UP000033874"/>
    </source>
</evidence>
<dbReference type="InterPro" id="IPR000792">
    <property type="entry name" value="Tscrpt_reg_LuxR_C"/>
</dbReference>
<evidence type="ECO:0000259" key="1">
    <source>
        <dbReference type="SMART" id="SM00421"/>
    </source>
</evidence>
<dbReference type="AlphaFoldDB" id="A0A0M3AVS6"/>
<proteinExistence type="predicted"/>